<protein>
    <submittedName>
        <fullName evidence="2">Uncharacterized protein</fullName>
    </submittedName>
</protein>
<organism evidence="2 3">
    <name type="scientific">Tardibacter chloracetimidivorans</name>
    <dbReference type="NCBI Taxonomy" id="1921510"/>
    <lineage>
        <taxon>Bacteria</taxon>
        <taxon>Pseudomonadati</taxon>
        <taxon>Pseudomonadota</taxon>
        <taxon>Alphaproteobacteria</taxon>
        <taxon>Sphingomonadales</taxon>
        <taxon>Sphingomonadaceae</taxon>
        <taxon>Tardibacter</taxon>
    </lineage>
</organism>
<reference evidence="3" key="1">
    <citation type="submission" date="2016-11" db="EMBL/GenBank/DDBJ databases">
        <title>Complete Genome Sequence of alachlor-degrading Sphingomonas sp. strain JJ-A5.</title>
        <authorList>
            <person name="Lee H."/>
            <person name="Ka J.-O."/>
        </authorList>
    </citation>
    <scope>NUCLEOTIDE SEQUENCE [LARGE SCALE GENOMIC DNA]</scope>
    <source>
        <strain evidence="3">JJ-A5</strain>
    </source>
</reference>
<keyword evidence="1" id="KW-0472">Membrane</keyword>
<evidence type="ECO:0000313" key="2">
    <source>
        <dbReference type="EMBL" id="API60543.1"/>
    </source>
</evidence>
<dbReference type="Proteomes" id="UP000182063">
    <property type="component" value="Chromosome"/>
</dbReference>
<dbReference type="AlphaFoldDB" id="A0A1L3ZY29"/>
<evidence type="ECO:0000256" key="1">
    <source>
        <dbReference type="SAM" id="Phobius"/>
    </source>
</evidence>
<dbReference type="EMBL" id="CP018221">
    <property type="protein sequence ID" value="API60543.1"/>
    <property type="molecule type" value="Genomic_DNA"/>
</dbReference>
<gene>
    <name evidence="2" type="ORF">BSL82_15670</name>
</gene>
<keyword evidence="1" id="KW-0812">Transmembrane</keyword>
<dbReference type="STRING" id="1921510.BSL82_15670"/>
<dbReference type="KEGG" id="sphj:BSL82_15670"/>
<feature type="transmembrane region" description="Helical" evidence="1">
    <location>
        <begin position="12"/>
        <end position="41"/>
    </location>
</feature>
<sequence>MNGTMMNWLKHAALAALITVVFGLAFSPVAGWTIALVFFWAKEAGEKSKDWSAPGRPWSDWNPFSRRWEQDDVLDLASAIFGASAALLVWALC</sequence>
<name>A0A1L3ZY29_9SPHN</name>
<keyword evidence="3" id="KW-1185">Reference proteome</keyword>
<dbReference type="RefSeq" id="WP_072598208.1">
    <property type="nucleotide sequence ID" value="NZ_CP018221.1"/>
</dbReference>
<keyword evidence="1" id="KW-1133">Transmembrane helix</keyword>
<proteinExistence type="predicted"/>
<feature type="transmembrane region" description="Helical" evidence="1">
    <location>
        <begin position="73"/>
        <end position="92"/>
    </location>
</feature>
<evidence type="ECO:0000313" key="3">
    <source>
        <dbReference type="Proteomes" id="UP000182063"/>
    </source>
</evidence>
<accession>A0A1L3ZY29</accession>